<dbReference type="EMBL" id="BRYA01000315">
    <property type="protein sequence ID" value="GMI46833.1"/>
    <property type="molecule type" value="Genomic_DNA"/>
</dbReference>
<dbReference type="GO" id="GO:0008270">
    <property type="term" value="F:zinc ion binding"/>
    <property type="evidence" value="ECO:0007669"/>
    <property type="project" value="UniProtKB-KW"/>
</dbReference>
<feature type="region of interest" description="Disordered" evidence="4">
    <location>
        <begin position="201"/>
        <end position="248"/>
    </location>
</feature>
<dbReference type="OrthoDB" id="757982at2759"/>
<feature type="domain" description="CW-type" evidence="5">
    <location>
        <begin position="41"/>
        <end position="95"/>
    </location>
</feature>
<evidence type="ECO:0000313" key="6">
    <source>
        <dbReference type="EMBL" id="GMI46833.1"/>
    </source>
</evidence>
<dbReference type="AlphaFoldDB" id="A0A9W7GMQ2"/>
<evidence type="ECO:0000256" key="3">
    <source>
        <dbReference type="ARBA" id="ARBA00022833"/>
    </source>
</evidence>
<evidence type="ECO:0000256" key="2">
    <source>
        <dbReference type="ARBA" id="ARBA00022771"/>
    </source>
</evidence>
<name>A0A9W7GMQ2_9STRA</name>
<keyword evidence="2" id="KW-0863">Zinc-finger</keyword>
<protein>
    <recommendedName>
        <fullName evidence="5">CW-type domain-containing protein</fullName>
    </recommendedName>
</protein>
<feature type="region of interest" description="Disordered" evidence="4">
    <location>
        <begin position="16"/>
        <end position="41"/>
    </location>
</feature>
<organism evidence="6 7">
    <name type="scientific">Triparma columacea</name>
    <dbReference type="NCBI Taxonomy" id="722753"/>
    <lineage>
        <taxon>Eukaryota</taxon>
        <taxon>Sar</taxon>
        <taxon>Stramenopiles</taxon>
        <taxon>Ochrophyta</taxon>
        <taxon>Bolidophyceae</taxon>
        <taxon>Parmales</taxon>
        <taxon>Triparmaceae</taxon>
        <taxon>Triparma</taxon>
    </lineage>
</organism>
<accession>A0A9W7GMQ2</accession>
<dbReference type="PROSITE" id="PS51050">
    <property type="entry name" value="ZF_CW"/>
    <property type="match status" value="1"/>
</dbReference>
<evidence type="ECO:0000256" key="4">
    <source>
        <dbReference type="SAM" id="MobiDB-lite"/>
    </source>
</evidence>
<reference evidence="7" key="1">
    <citation type="journal article" date="2023" name="Commun. Biol.">
        <title>Genome analysis of Parmales, the sister group of diatoms, reveals the evolutionary specialization of diatoms from phago-mixotrophs to photoautotrophs.</title>
        <authorList>
            <person name="Ban H."/>
            <person name="Sato S."/>
            <person name="Yoshikawa S."/>
            <person name="Yamada K."/>
            <person name="Nakamura Y."/>
            <person name="Ichinomiya M."/>
            <person name="Sato N."/>
            <person name="Blanc-Mathieu R."/>
            <person name="Endo H."/>
            <person name="Kuwata A."/>
            <person name="Ogata H."/>
        </authorList>
    </citation>
    <scope>NUCLEOTIDE SEQUENCE [LARGE SCALE GENOMIC DNA]</scope>
</reference>
<sequence>MCFHTRPEAARWLKLPGAPKVKKGDRDWQGNRDNTGSPDDAPEKCTAVMCNHCSKWRSVPNSIVVTKGLPDKWVCSMNTWDLEYADCNADEEVWVDEGEGAKGVPAEASKKASRFWTYEPVTPATDRLDNKWGPLAYGETTTKTLEDFLVLKCLSIPPKNRSNNNKREFYIRYLTWWRRFGHWRGTMEGWEDELRAIDEVEEEGGDRVTTSSSKTTTSGGELLTTSSSKTTTSGGELLTTSSPTTNMSGGDLCHDLLTTSSPTTNMSEGDLCHDLLTTSSSTTNTSGGEHLTTSSSTTITSSRELVKIKEKGSRTVSRKGPSEGATVKVDKLGEAITLRHNAFVTSVEYNVLKEDIINNQFERFEGVMKLMKYLNNEDINKEDYEDLKGALFASS</sequence>
<dbReference type="InterPro" id="IPR011124">
    <property type="entry name" value="Znf_CW"/>
</dbReference>
<comment type="caution">
    <text evidence="6">The sequence shown here is derived from an EMBL/GenBank/DDBJ whole genome shotgun (WGS) entry which is preliminary data.</text>
</comment>
<evidence type="ECO:0000256" key="1">
    <source>
        <dbReference type="ARBA" id="ARBA00022723"/>
    </source>
</evidence>
<gene>
    <name evidence="6" type="ORF">TrCOL_g11927</name>
</gene>
<keyword evidence="1" id="KW-0479">Metal-binding</keyword>
<dbReference type="Proteomes" id="UP001165065">
    <property type="component" value="Unassembled WGS sequence"/>
</dbReference>
<feature type="compositionally biased region" description="Low complexity" evidence="4">
    <location>
        <begin position="209"/>
        <end position="245"/>
    </location>
</feature>
<feature type="region of interest" description="Disordered" evidence="4">
    <location>
        <begin position="280"/>
        <end position="299"/>
    </location>
</feature>
<evidence type="ECO:0000313" key="7">
    <source>
        <dbReference type="Proteomes" id="UP001165065"/>
    </source>
</evidence>
<keyword evidence="3" id="KW-0862">Zinc</keyword>
<keyword evidence="7" id="KW-1185">Reference proteome</keyword>
<dbReference type="Pfam" id="PF07496">
    <property type="entry name" value="zf-CW"/>
    <property type="match status" value="1"/>
</dbReference>
<proteinExistence type="predicted"/>
<evidence type="ECO:0000259" key="5">
    <source>
        <dbReference type="PROSITE" id="PS51050"/>
    </source>
</evidence>
<dbReference type="Gene3D" id="3.30.40.100">
    <property type="match status" value="1"/>
</dbReference>